<dbReference type="InterPro" id="IPR020892">
    <property type="entry name" value="Cyclophilin-type_PPIase_CS"/>
</dbReference>
<evidence type="ECO:0000313" key="8">
    <source>
        <dbReference type="Proteomes" id="UP000176846"/>
    </source>
</evidence>
<dbReference type="PROSITE" id="PS00170">
    <property type="entry name" value="CSA_PPIASE_1"/>
    <property type="match status" value="1"/>
</dbReference>
<dbReference type="PANTHER" id="PTHR45625">
    <property type="entry name" value="PEPTIDYL-PROLYL CIS-TRANS ISOMERASE-RELATED"/>
    <property type="match status" value="1"/>
</dbReference>
<comment type="similarity">
    <text evidence="2 5">Belongs to the cyclophilin-type PPIase family.</text>
</comment>
<dbReference type="EC" id="5.2.1.8" evidence="5"/>
<name>A0A1F7UZ34_9BACT</name>
<keyword evidence="3 5" id="KW-0697">Rotamase</keyword>
<dbReference type="Pfam" id="PF00160">
    <property type="entry name" value="Pro_isomerase"/>
    <property type="match status" value="1"/>
</dbReference>
<evidence type="ECO:0000256" key="4">
    <source>
        <dbReference type="ARBA" id="ARBA00023235"/>
    </source>
</evidence>
<evidence type="ECO:0000256" key="2">
    <source>
        <dbReference type="ARBA" id="ARBA00007365"/>
    </source>
</evidence>
<protein>
    <recommendedName>
        <fullName evidence="5">Peptidyl-prolyl cis-trans isomerase</fullName>
        <shortName evidence="5">PPIase</shortName>
        <ecNumber evidence="5">5.2.1.8</ecNumber>
    </recommendedName>
</protein>
<gene>
    <name evidence="7" type="ORF">A2936_03610</name>
</gene>
<proteinExistence type="inferred from homology"/>
<feature type="domain" description="PPIase cyclophilin-type" evidence="6">
    <location>
        <begin position="19"/>
        <end position="135"/>
    </location>
</feature>
<reference evidence="7 8" key="1">
    <citation type="journal article" date="2016" name="Nat. Commun.">
        <title>Thousands of microbial genomes shed light on interconnected biogeochemical processes in an aquifer system.</title>
        <authorList>
            <person name="Anantharaman K."/>
            <person name="Brown C.T."/>
            <person name="Hug L.A."/>
            <person name="Sharon I."/>
            <person name="Castelle C.J."/>
            <person name="Probst A.J."/>
            <person name="Thomas B.C."/>
            <person name="Singh A."/>
            <person name="Wilkins M.J."/>
            <person name="Karaoz U."/>
            <person name="Brodie E.L."/>
            <person name="Williams K.H."/>
            <person name="Hubbard S.S."/>
            <person name="Banfield J.F."/>
        </authorList>
    </citation>
    <scope>NUCLEOTIDE SEQUENCE [LARGE SCALE GENOMIC DNA]</scope>
</reference>
<comment type="caution">
    <text evidence="7">The sequence shown here is derived from an EMBL/GenBank/DDBJ whole genome shotgun (WGS) entry which is preliminary data.</text>
</comment>
<accession>A0A1F7UZ34</accession>
<evidence type="ECO:0000313" key="7">
    <source>
        <dbReference type="EMBL" id="OGL83028.1"/>
    </source>
</evidence>
<dbReference type="PIRSF" id="PIRSF001467">
    <property type="entry name" value="Peptidylpro_ismrse"/>
    <property type="match status" value="1"/>
</dbReference>
<dbReference type="SUPFAM" id="SSF50891">
    <property type="entry name" value="Cyclophilin-like"/>
    <property type="match status" value="1"/>
</dbReference>
<keyword evidence="4 5" id="KW-0413">Isomerase</keyword>
<dbReference type="InterPro" id="IPR044666">
    <property type="entry name" value="Cyclophilin_A-like"/>
</dbReference>
<dbReference type="InterPro" id="IPR029000">
    <property type="entry name" value="Cyclophilin-like_dom_sf"/>
</dbReference>
<dbReference type="InterPro" id="IPR024936">
    <property type="entry name" value="Cyclophilin-type_PPIase"/>
</dbReference>
<dbReference type="Proteomes" id="UP000176846">
    <property type="component" value="Unassembled WGS sequence"/>
</dbReference>
<dbReference type="CDD" id="cd00317">
    <property type="entry name" value="cyclophilin"/>
    <property type="match status" value="1"/>
</dbReference>
<comment type="function">
    <text evidence="1 5">PPIases accelerate the folding of proteins. It catalyzes the cis-trans isomerization of proline imidic peptide bonds in oligopeptides.</text>
</comment>
<evidence type="ECO:0000259" key="6">
    <source>
        <dbReference type="PROSITE" id="PS50072"/>
    </source>
</evidence>
<comment type="catalytic activity">
    <reaction evidence="5">
        <text>[protein]-peptidylproline (omega=180) = [protein]-peptidylproline (omega=0)</text>
        <dbReference type="Rhea" id="RHEA:16237"/>
        <dbReference type="Rhea" id="RHEA-COMP:10747"/>
        <dbReference type="Rhea" id="RHEA-COMP:10748"/>
        <dbReference type="ChEBI" id="CHEBI:83833"/>
        <dbReference type="ChEBI" id="CHEBI:83834"/>
        <dbReference type="EC" id="5.2.1.8"/>
    </reaction>
</comment>
<dbReference type="GO" id="GO:0006457">
    <property type="term" value="P:protein folding"/>
    <property type="evidence" value="ECO:0007669"/>
    <property type="project" value="InterPro"/>
</dbReference>
<evidence type="ECO:0000256" key="5">
    <source>
        <dbReference type="RuleBase" id="RU363019"/>
    </source>
</evidence>
<evidence type="ECO:0000256" key="1">
    <source>
        <dbReference type="ARBA" id="ARBA00002388"/>
    </source>
</evidence>
<organism evidence="7 8">
    <name type="scientific">Candidatus Uhrbacteria bacterium RIFCSPLOWO2_01_FULL_47_25</name>
    <dbReference type="NCBI Taxonomy" id="1802402"/>
    <lineage>
        <taxon>Bacteria</taxon>
        <taxon>Candidatus Uhriibacteriota</taxon>
    </lineage>
</organism>
<dbReference type="InterPro" id="IPR002130">
    <property type="entry name" value="Cyclophilin-type_PPIase_dom"/>
</dbReference>
<dbReference type="EMBL" id="MGEK01000004">
    <property type="protein sequence ID" value="OGL83028.1"/>
    <property type="molecule type" value="Genomic_DNA"/>
</dbReference>
<dbReference type="PANTHER" id="PTHR45625:SF4">
    <property type="entry name" value="PEPTIDYLPROLYL ISOMERASE DOMAIN AND WD REPEAT-CONTAINING PROTEIN 1"/>
    <property type="match status" value="1"/>
</dbReference>
<evidence type="ECO:0000256" key="3">
    <source>
        <dbReference type="ARBA" id="ARBA00023110"/>
    </source>
</evidence>
<dbReference type="Gene3D" id="2.40.100.10">
    <property type="entry name" value="Cyclophilin-like"/>
    <property type="match status" value="1"/>
</dbReference>
<dbReference type="PRINTS" id="PR00153">
    <property type="entry name" value="CSAPPISMRASE"/>
</dbReference>
<dbReference type="AlphaFoldDB" id="A0A1F7UZ34"/>
<dbReference type="PROSITE" id="PS50072">
    <property type="entry name" value="CSA_PPIASE_2"/>
    <property type="match status" value="1"/>
</dbReference>
<dbReference type="GO" id="GO:0003755">
    <property type="term" value="F:peptidyl-prolyl cis-trans isomerase activity"/>
    <property type="evidence" value="ECO:0007669"/>
    <property type="project" value="UniProtKB-UniRule"/>
</dbReference>
<sequence length="150" mass="16252">MLPNERIHGKRATIATNKGNITIKLLDEEAPLAVSNFVYLVEAGFYNGLTFHRVVPNFVIQGGDPDGDGTGGPGYKFSDEPVSKEYKRGIVAMANAGANTNGSQFFIVLKDQPTLPKNYTIFGEVIDGMDIVDKIIIGDTMQTISLSNNN</sequence>